<dbReference type="RefSeq" id="WP_169505223.1">
    <property type="nucleotide sequence ID" value="NZ_JABBPN010000009.1"/>
</dbReference>
<evidence type="ECO:0000259" key="2">
    <source>
        <dbReference type="Pfam" id="PF03372"/>
    </source>
</evidence>
<dbReference type="Pfam" id="PF03372">
    <property type="entry name" value="Exo_endo_phos"/>
    <property type="match status" value="1"/>
</dbReference>
<dbReference type="InterPro" id="IPR036691">
    <property type="entry name" value="Endo/exonu/phosph_ase_sf"/>
</dbReference>
<sequence length="274" mass="31949">MKIMTLNTHSWQEEQQMDKIKQLAAFIHEHDIDVISLQEVNQSMGAEAVPHSRLTHYRPAEQDIVIREDNYAYILQRELKTEYYWTWVPVHVGFVTYDEGLAILSKMPIQQTMSHYVSAMRDYSNYRTRKILGIQASMQGMDTWFVNGHYGWWEDEESFRGQWDRTEEVLAGLRQGRLFIMGDFNNVAERRGEGYDYLMNKGWHDLYLTAADRDEGFTVVKAIAGWEDNKRPLRIDYICSSHPVSVLTSRVVMNGERGPVVSDHFGVMVEIEGK</sequence>
<name>A0A848M8N6_PAELE</name>
<organism evidence="3 4">
    <name type="scientific">Paenibacillus lemnae</name>
    <dbReference type="NCBI Taxonomy" id="1330551"/>
    <lineage>
        <taxon>Bacteria</taxon>
        <taxon>Bacillati</taxon>
        <taxon>Bacillota</taxon>
        <taxon>Bacilli</taxon>
        <taxon>Bacillales</taxon>
        <taxon>Paenibacillaceae</taxon>
        <taxon>Paenibacillus</taxon>
    </lineage>
</organism>
<dbReference type="EMBL" id="JABBPN010000009">
    <property type="protein sequence ID" value="NMO96442.1"/>
    <property type="molecule type" value="Genomic_DNA"/>
</dbReference>
<dbReference type="Gene3D" id="3.60.10.10">
    <property type="entry name" value="Endonuclease/exonuclease/phosphatase"/>
    <property type="match status" value="1"/>
</dbReference>
<dbReference type="CDD" id="cd09079">
    <property type="entry name" value="RgfB-like"/>
    <property type="match status" value="1"/>
</dbReference>
<comment type="caution">
    <text evidence="3">The sequence shown here is derived from an EMBL/GenBank/DDBJ whole genome shotgun (WGS) entry which is preliminary data.</text>
</comment>
<proteinExistence type="predicted"/>
<evidence type="ECO:0000313" key="4">
    <source>
        <dbReference type="Proteomes" id="UP000565468"/>
    </source>
</evidence>
<dbReference type="InterPro" id="IPR005135">
    <property type="entry name" value="Endo/exonuclease/phosphatase"/>
</dbReference>
<accession>A0A848M8N6</accession>
<evidence type="ECO:0000256" key="1">
    <source>
        <dbReference type="ARBA" id="ARBA00022801"/>
    </source>
</evidence>
<evidence type="ECO:0000313" key="3">
    <source>
        <dbReference type="EMBL" id="NMO96442.1"/>
    </source>
</evidence>
<keyword evidence="4" id="KW-1185">Reference proteome</keyword>
<keyword evidence="3" id="KW-0269">Exonuclease</keyword>
<dbReference type="GO" id="GO:0004527">
    <property type="term" value="F:exonuclease activity"/>
    <property type="evidence" value="ECO:0007669"/>
    <property type="project" value="UniProtKB-KW"/>
</dbReference>
<dbReference type="SUPFAM" id="SSF56219">
    <property type="entry name" value="DNase I-like"/>
    <property type="match status" value="1"/>
</dbReference>
<dbReference type="PANTHER" id="PTHR15822">
    <property type="entry name" value="TRAF AND TNF RECEPTOR-ASSOCIATED PROTEIN"/>
    <property type="match status" value="1"/>
</dbReference>
<feature type="domain" description="Endonuclease/exonuclease/phosphatase" evidence="2">
    <location>
        <begin position="18"/>
        <end position="264"/>
    </location>
</feature>
<protein>
    <submittedName>
        <fullName evidence="3">Endonuclease/exonuclease/phosphatase family protein</fullName>
    </submittedName>
</protein>
<dbReference type="PANTHER" id="PTHR15822:SF23">
    <property type="entry name" value="ENDONUCLEASE_EXONUCLEASE_PHOSPHATASE FAMILY PROTEIN"/>
    <property type="match status" value="1"/>
</dbReference>
<dbReference type="GO" id="GO:0004519">
    <property type="term" value="F:endonuclease activity"/>
    <property type="evidence" value="ECO:0007669"/>
    <property type="project" value="UniProtKB-KW"/>
</dbReference>
<keyword evidence="1" id="KW-0378">Hydrolase</keyword>
<dbReference type="InterPro" id="IPR051547">
    <property type="entry name" value="TDP2-like"/>
</dbReference>
<keyword evidence="3" id="KW-0540">Nuclease</keyword>
<dbReference type="Proteomes" id="UP000565468">
    <property type="component" value="Unassembled WGS sequence"/>
</dbReference>
<reference evidence="3 4" key="1">
    <citation type="submission" date="2020-04" db="EMBL/GenBank/DDBJ databases">
        <title>Paenibacillus algicola sp. nov., a novel marine bacterium producing alginate lyase.</title>
        <authorList>
            <person name="Huang H."/>
        </authorList>
    </citation>
    <scope>NUCLEOTIDE SEQUENCE [LARGE SCALE GENOMIC DNA]</scope>
    <source>
        <strain evidence="3 4">L7-75</strain>
    </source>
</reference>
<keyword evidence="3" id="KW-0255">Endonuclease</keyword>
<gene>
    <name evidence="3" type="ORF">HII30_11730</name>
</gene>
<dbReference type="AlphaFoldDB" id="A0A848M8N6"/>